<keyword evidence="2" id="KW-1185">Reference proteome</keyword>
<dbReference type="Proteomes" id="UP000830768">
    <property type="component" value="Chromosome 5"/>
</dbReference>
<organism evidence="1 2">
    <name type="scientific">Fusarium solani subsp. cucurbitae</name>
    <name type="common">Neocosmosporum cucurbitae</name>
    <dbReference type="NCBI Taxonomy" id="2747967"/>
    <lineage>
        <taxon>Eukaryota</taxon>
        <taxon>Fungi</taxon>
        <taxon>Dikarya</taxon>
        <taxon>Ascomycota</taxon>
        <taxon>Pezizomycotina</taxon>
        <taxon>Sordariomycetes</taxon>
        <taxon>Hypocreomycetidae</taxon>
        <taxon>Hypocreales</taxon>
        <taxon>Nectriaceae</taxon>
        <taxon>Fusarium</taxon>
        <taxon>Fusarium solani species complex</taxon>
    </lineage>
</organism>
<name>A0ACD3Z2X0_FUSSC</name>
<sequence length="1598" mass="180431">MAPKWLQALRLKGSNRSPSPSGGTRQDTLSHPVPPQPGPSSSAPASIAPEPQASAVVRSVTALKDPIRTRIWNSAYDKVKEDEPRLVEAYEKILSIQLGDDNPTPLDGASTNVIKQDAGARQDQMKQLVDKGLEKTEKEAKVKEKIKEGMQPIKNIKDFVALAVKSEPTAAVAWVGIITFMEIITNPVTEPGINRDGIKHVLETVQWYWELSDLLDVDEADESTIKLQELLEKHIVSLYKKLLVYQMQSVCLYNKHWAAVLVRDLVKVDDWQEKVDSIKKAEEAIREKVKQKNSEVLKSRLACIDDKLGHLRLDVQAVTSAVGGVESAVNEQTRGLLKMHYDEKDNECLKDLHIVNPQTDKKRLEKTKGGLLKDSYRWILDHGEFQRFRGDPDRRLLWIKGDPGKGKTMLLCGIIDELEKESSQSLSYFFCQATQDHLRSAISVLRGLVWLLCKKQPTLMPCVREAYDIQGKKCFEEFFSLKAILESMLRKPCLQTAVLVVDALDECSYQRDGVVEREELIDLIIELSESFSAKWIVSSRNWPVIEGQLRSADKIAVSLELNQKSISRAVETFVRYKTDELARIKRYDEQTKEEVLQRLLLGANDTFLWVALVCKELARPVVKPWETLSKLDHLRTGLNNLYKRMLEEIVDSDYSELCREILGIACVAYRPLWLDELRTLVPELQAYSSEALRDLIGECGSFLTIQEDVIYFVHQSAQDFLVGSGKDTIFPSGTQEHHRVLFRRSLEALRALRRDIYELKSPGVSIEDITPPDPDPFWPLMYAMLYWIDHLEQLQRDRDTSDDKAIDKFLREKYLYWLEALSLQDCMDHGLDRIQRLRDMIRHSDVSGLTDLVNDAWRFVCSHLEIILEAPLQLYASALVFSPTGSMIRKLFTHEEPSWLTMKPSMGQNWGACVLKYDLYEEHRTCQMVMSPNGKRFVLLDDHAVEIYNIGWSDIIQSIKFADLAIAASFAPNGEHLAVGSIKGVIQLLDTNTGRCIRELIGHESEITVLAFSPNGKLLASATREEIILWDLGTGQQLQMLDCENPTSMCFSSDNQRLASGSQYSGEMRVWDVTSGDCLWGINAHGASINSLAFVSGEILVSGSIDRMVKIWDLTEKACTGVLLTMARRSSIVSLQDESRFAYFSTRGEEIIDICNERGVCLQSINVGYEPRMTHDLVLPPGLQSLARTDEPRTTHDLVFLPGPQLLARTSRRGLTLWDLASKPSEQDIQESNENPVLSRDGKYLASIPGDGTVRLWDTFASSHYLTLDNNSKSLEIATLTFSDNNQLLIARFFRSLCVWDTSNGNCLGRYDGRGEVHLSPDGQQMVQISAEDTMMIHDLSTGNCTQKVKAALWGYLSLVNGNRLVQRSHSDIEIWDILQSRCIASLSLLPPEEADDINNLSRGAYLKRLGKTVALSNDSNLIAMGDGEVWDLTTQKLRHELDVRATSLTFFSDKELMLYHNQAHDTVEILKLDTGTLLQSIQLPHRESQKEWRLDPDDQSRLCTDFGIIDLADILRGPDFQIEKARRQTPHSPHYLGYGLSPDGAWILKGSTRILFLPPEYREEAIAAGSTVTLVHEESGQVSVLRFAEEGPGEDGR</sequence>
<evidence type="ECO:0000313" key="1">
    <source>
        <dbReference type="EMBL" id="UPK95555.1"/>
    </source>
</evidence>
<reference evidence="1" key="1">
    <citation type="submission" date="2021-11" db="EMBL/GenBank/DDBJ databases">
        <title>Fusarium solani-melongenae Genome sequencing and assembly.</title>
        <authorList>
            <person name="Xie S."/>
            <person name="Huang L."/>
            <person name="Zhang X."/>
        </authorList>
    </citation>
    <scope>NUCLEOTIDE SEQUENCE</scope>
    <source>
        <strain evidence="1">CRI 24-3</strain>
    </source>
</reference>
<gene>
    <name evidence="1" type="ORF">LCI18_006490</name>
</gene>
<evidence type="ECO:0000313" key="2">
    <source>
        <dbReference type="Proteomes" id="UP000830768"/>
    </source>
</evidence>
<proteinExistence type="predicted"/>
<protein>
    <submittedName>
        <fullName evidence="1">Uncharacterized protein</fullName>
    </submittedName>
</protein>
<accession>A0ACD3Z2X0</accession>
<dbReference type="EMBL" id="CP090034">
    <property type="protein sequence ID" value="UPK95555.1"/>
    <property type="molecule type" value="Genomic_DNA"/>
</dbReference>